<dbReference type="InterPro" id="IPR003791">
    <property type="entry name" value="UPF0178"/>
</dbReference>
<dbReference type="Pfam" id="PF02639">
    <property type="entry name" value="DUF188"/>
    <property type="match status" value="1"/>
</dbReference>
<dbReference type="EMBL" id="QZJZ01000088">
    <property type="protein sequence ID" value="RJP56933.1"/>
    <property type="molecule type" value="Genomic_DNA"/>
</dbReference>
<accession>A0A3A4QXB6</accession>
<reference evidence="3 4" key="1">
    <citation type="journal article" date="2017" name="ISME J.">
        <title>Energy and carbon metabolisms in a deep terrestrial subsurface fluid microbial community.</title>
        <authorList>
            <person name="Momper L."/>
            <person name="Jungbluth S.P."/>
            <person name="Lee M.D."/>
            <person name="Amend J.P."/>
        </authorList>
    </citation>
    <scope>NUCLEOTIDE SEQUENCE [LARGE SCALE GENOMIC DNA]</scope>
    <source>
        <strain evidence="3">SURF_26</strain>
    </source>
</reference>
<comment type="similarity">
    <text evidence="1 2">Belongs to the UPF0178 family.</text>
</comment>
<dbReference type="AlphaFoldDB" id="A0A3A4QXB6"/>
<evidence type="ECO:0000256" key="2">
    <source>
        <dbReference type="HAMAP-Rule" id="MF_00489"/>
    </source>
</evidence>
<comment type="caution">
    <text evidence="3">The sequence shown here is derived from an EMBL/GenBank/DDBJ whole genome shotgun (WGS) entry which is preliminary data.</text>
</comment>
<gene>
    <name evidence="3" type="ORF">C4541_11210</name>
</gene>
<evidence type="ECO:0000313" key="4">
    <source>
        <dbReference type="Proteomes" id="UP000266426"/>
    </source>
</evidence>
<proteinExistence type="inferred from homology"/>
<evidence type="ECO:0000256" key="1">
    <source>
        <dbReference type="ARBA" id="ARBA00008522"/>
    </source>
</evidence>
<dbReference type="PANTHER" id="PTHR35146">
    <property type="entry name" value="UPF0178 PROTEIN YAII"/>
    <property type="match status" value="1"/>
</dbReference>
<dbReference type="CDD" id="cd18720">
    <property type="entry name" value="PIN_YqxD-like"/>
    <property type="match status" value="1"/>
</dbReference>
<organism evidence="3 4">
    <name type="scientific">Candidatus Auribacter fodinae</name>
    <dbReference type="NCBI Taxonomy" id="2093366"/>
    <lineage>
        <taxon>Bacteria</taxon>
        <taxon>Pseudomonadati</taxon>
        <taxon>Candidatus Auribacterota</taxon>
        <taxon>Candidatus Auribacteria</taxon>
        <taxon>Candidatus Auribacterales</taxon>
        <taxon>Candidatus Auribacteraceae</taxon>
        <taxon>Candidatus Auribacter</taxon>
    </lineage>
</organism>
<dbReference type="Proteomes" id="UP000266426">
    <property type="component" value="Unassembled WGS sequence"/>
</dbReference>
<dbReference type="HAMAP" id="MF_00489">
    <property type="entry name" value="UPF0178"/>
    <property type="match status" value="1"/>
</dbReference>
<protein>
    <recommendedName>
        <fullName evidence="2">UPF0178 protein C4541_11210</fullName>
    </recommendedName>
</protein>
<sequence length="152" mass="17181">MLNIYVDADACPVKREVYRVAERYNLSVTLVSNTWMQVPEKSWITLEVVGGNLDEADDWIVDHLTPHDIVITADILLASRCLKKEAYVIGITGKSFTENNIGNAVATRAVMSDLRDMGEMTGGPPPFQNKDRSNFLQELDRVIQLVRRKYPL</sequence>
<name>A0A3A4QXB6_9BACT</name>
<dbReference type="NCBIfam" id="NF001095">
    <property type="entry name" value="PRK00124.1"/>
    <property type="match status" value="1"/>
</dbReference>
<evidence type="ECO:0000313" key="3">
    <source>
        <dbReference type="EMBL" id="RJP56933.1"/>
    </source>
</evidence>
<dbReference type="PANTHER" id="PTHR35146:SF1">
    <property type="entry name" value="UPF0178 PROTEIN YAII"/>
    <property type="match status" value="1"/>
</dbReference>